<protein>
    <submittedName>
        <fullName evidence="2">Uncharacterized protein</fullName>
    </submittedName>
</protein>
<gene>
    <name evidence="2" type="ORF">ACFYKX_25625</name>
</gene>
<feature type="coiled-coil region" evidence="1">
    <location>
        <begin position="3"/>
        <end position="37"/>
    </location>
</feature>
<evidence type="ECO:0000313" key="2">
    <source>
        <dbReference type="EMBL" id="MFE8703957.1"/>
    </source>
</evidence>
<comment type="caution">
    <text evidence="2">The sequence shown here is derived from an EMBL/GenBank/DDBJ whole genome shotgun (WGS) entry which is preliminary data.</text>
</comment>
<accession>A0ABW6KK60</accession>
<evidence type="ECO:0000313" key="3">
    <source>
        <dbReference type="Proteomes" id="UP001601059"/>
    </source>
</evidence>
<dbReference type="Proteomes" id="UP001601059">
    <property type="component" value="Unassembled WGS sequence"/>
</dbReference>
<name>A0ABW6KK60_9BACI</name>
<keyword evidence="3" id="KW-1185">Reference proteome</keyword>
<dbReference type="RefSeq" id="WP_389364917.1">
    <property type="nucleotide sequence ID" value="NZ_JBIACK010000021.1"/>
</dbReference>
<proteinExistence type="predicted"/>
<reference evidence="2 3" key="1">
    <citation type="submission" date="2024-08" db="EMBL/GenBank/DDBJ databases">
        <title>Two novel Cytobacillus novel species.</title>
        <authorList>
            <person name="Liu G."/>
        </authorList>
    </citation>
    <scope>NUCLEOTIDE SEQUENCE [LARGE SCALE GENOMIC DNA]</scope>
    <source>
        <strain evidence="2 3">FJAT-54145</strain>
    </source>
</reference>
<dbReference type="EMBL" id="JBIACK010000021">
    <property type="protein sequence ID" value="MFE8703957.1"/>
    <property type="molecule type" value="Genomic_DNA"/>
</dbReference>
<keyword evidence="1" id="KW-0175">Coiled coil</keyword>
<evidence type="ECO:0000256" key="1">
    <source>
        <dbReference type="SAM" id="Coils"/>
    </source>
</evidence>
<organism evidence="2 3">
    <name type="scientific">Cytobacillus spartinae</name>
    <dbReference type="NCBI Taxonomy" id="3299023"/>
    <lineage>
        <taxon>Bacteria</taxon>
        <taxon>Bacillati</taxon>
        <taxon>Bacillota</taxon>
        <taxon>Bacilli</taxon>
        <taxon>Bacillales</taxon>
        <taxon>Bacillaceae</taxon>
        <taxon>Cytobacillus</taxon>
    </lineage>
</organism>
<sequence>MELEKAKSLYVIAKNNLERAEKELSQKREELKPEIENAYTFGHDQGIAFEKYITVTTGIHLHREVFKRAKQALMEHYKN</sequence>